<dbReference type="AlphaFoldDB" id="A0AA46TVK4"/>
<name>A0AA46TVK4_9LACT</name>
<feature type="coiled-coil region" evidence="1">
    <location>
        <begin position="18"/>
        <end position="87"/>
    </location>
</feature>
<evidence type="ECO:0000313" key="3">
    <source>
        <dbReference type="EMBL" id="UYT10315.1"/>
    </source>
</evidence>
<evidence type="ECO:0000256" key="1">
    <source>
        <dbReference type="SAM" id="Coils"/>
    </source>
</evidence>
<evidence type="ECO:0000313" key="4">
    <source>
        <dbReference type="Proteomes" id="UP001164042"/>
    </source>
</evidence>
<feature type="compositionally biased region" description="Basic and acidic residues" evidence="2">
    <location>
        <begin position="223"/>
        <end position="249"/>
    </location>
</feature>
<sequence length="265" mass="30630">MLNDKSVDQPYRLANISELELESHFNKLKNQFNNEQEELMEQKQQNTSAEQINHSKGTDFTQYEKIIQEQQTSLTQLQAQFTELTKQNALILEKLNQTLTGNIEDKNMSKMSSSTRELTFDQIPRLIQKTKEKLSEVKIQLKNTIKLKAQKGLSVTLETLKVNEFLRSVENSLEKLSQKVQHLDTQLQVLSGKKVDQKDILLLPAPLQEAAEEIMKKSNIKIGEPRPKNKFEERLQKAQRDKRAVEENMKLQPQSPEVVSKGRTM</sequence>
<organism evidence="3 4">
    <name type="scientific">Lactococcus garvieae</name>
    <dbReference type="NCBI Taxonomy" id="1363"/>
    <lineage>
        <taxon>Bacteria</taxon>
        <taxon>Bacillati</taxon>
        <taxon>Bacillota</taxon>
        <taxon>Bacilli</taxon>
        <taxon>Lactobacillales</taxon>
        <taxon>Streptococcaceae</taxon>
        <taxon>Lactococcus</taxon>
    </lineage>
</organism>
<protein>
    <submittedName>
        <fullName evidence="3">Uncharacterized protein</fullName>
    </submittedName>
</protein>
<dbReference type="RefSeq" id="WP_264308169.1">
    <property type="nucleotide sequence ID" value="NZ_CP109635.1"/>
</dbReference>
<reference evidence="3" key="1">
    <citation type="submission" date="2022-10" db="EMBL/GenBank/DDBJ databases">
        <title>Genome assembly of Lactococcus garvieae isolates from cricket gut.</title>
        <authorList>
            <person name="Luecke A.R."/>
            <person name="Brown A.M.V."/>
            <person name="Wakeman C.A."/>
        </authorList>
    </citation>
    <scope>NUCLEOTIDE SEQUENCE</scope>
    <source>
        <strain evidence="3">Alexii-11_2</strain>
    </source>
</reference>
<evidence type="ECO:0000256" key="2">
    <source>
        <dbReference type="SAM" id="MobiDB-lite"/>
    </source>
</evidence>
<feature type="coiled-coil region" evidence="1">
    <location>
        <begin position="127"/>
        <end position="193"/>
    </location>
</feature>
<proteinExistence type="predicted"/>
<dbReference type="Proteomes" id="UP001164042">
    <property type="component" value="Chromosome"/>
</dbReference>
<keyword evidence="1" id="KW-0175">Coiled coil</keyword>
<gene>
    <name evidence="3" type="ORF">OF801_10300</name>
</gene>
<dbReference type="EMBL" id="CP109635">
    <property type="protein sequence ID" value="UYT10315.1"/>
    <property type="molecule type" value="Genomic_DNA"/>
</dbReference>
<accession>A0AA46TVK4</accession>
<feature type="region of interest" description="Disordered" evidence="2">
    <location>
        <begin position="222"/>
        <end position="265"/>
    </location>
</feature>